<proteinExistence type="predicted"/>
<feature type="region of interest" description="Disordered" evidence="1">
    <location>
        <begin position="1"/>
        <end position="51"/>
    </location>
</feature>
<gene>
    <name evidence="2" type="ORF">EVAR_70642_1</name>
</gene>
<dbReference type="AlphaFoldDB" id="A0A4C1T6J5"/>
<dbReference type="OrthoDB" id="4737882at2759"/>
<sequence length="374" mass="42517">KIPQNITDTFAPSINLCSDDDEEEDSRIKKADRLHGKSAIRKEKRKHSKTKEYITPKLDEDDDLEFVSIDYLKNSEENDQNVLKKESSTCKKEYDIDVISKDILNKIDELAAEDLKQKCFVHEPVDYTFKMESENSNLAENTQEHIFQRRVPSTDILFKRRADFNADEVVVECLNDDKSPLCSSNKLETITLDSDSESEFNNDNEQPSTSNGQIHNEEILPKETRIISGNSVKVSDILNEVEEISNHSKSHESEKPVELEESDKENMEKNDGIPGTPNLDPAQISKILEDISSKTDFEIDTFYEALQCVRQMNLEEQKEIPETLPPAPPPIPPSAIPVQPGHEQQQPPTQLPMTLMLLQMSTLHPQCILSLGQN</sequence>
<accession>A0A4C1T6J5</accession>
<comment type="caution">
    <text evidence="2">The sequence shown here is derived from an EMBL/GenBank/DDBJ whole genome shotgun (WGS) entry which is preliminary data.</text>
</comment>
<dbReference type="EMBL" id="BGZK01008630">
    <property type="protein sequence ID" value="GBP09210.1"/>
    <property type="molecule type" value="Genomic_DNA"/>
</dbReference>
<feature type="compositionally biased region" description="Pro residues" evidence="1">
    <location>
        <begin position="323"/>
        <end position="335"/>
    </location>
</feature>
<feature type="compositionally biased region" description="Basic and acidic residues" evidence="1">
    <location>
        <begin position="26"/>
        <end position="35"/>
    </location>
</feature>
<keyword evidence="3" id="KW-1185">Reference proteome</keyword>
<feature type="compositionally biased region" description="Polar residues" evidence="1">
    <location>
        <begin position="203"/>
        <end position="214"/>
    </location>
</feature>
<evidence type="ECO:0000313" key="2">
    <source>
        <dbReference type="EMBL" id="GBP09210.1"/>
    </source>
</evidence>
<feature type="region of interest" description="Disordered" evidence="1">
    <location>
        <begin position="321"/>
        <end position="348"/>
    </location>
</feature>
<evidence type="ECO:0000256" key="1">
    <source>
        <dbReference type="SAM" id="MobiDB-lite"/>
    </source>
</evidence>
<feature type="region of interest" description="Disordered" evidence="1">
    <location>
        <begin position="193"/>
        <end position="222"/>
    </location>
</feature>
<feature type="region of interest" description="Disordered" evidence="1">
    <location>
        <begin position="244"/>
        <end position="281"/>
    </location>
</feature>
<feature type="compositionally biased region" description="Basic residues" evidence="1">
    <location>
        <begin position="36"/>
        <end position="49"/>
    </location>
</feature>
<dbReference type="Proteomes" id="UP000299102">
    <property type="component" value="Unassembled WGS sequence"/>
</dbReference>
<organism evidence="2 3">
    <name type="scientific">Eumeta variegata</name>
    <name type="common">Bagworm moth</name>
    <name type="synonym">Eumeta japonica</name>
    <dbReference type="NCBI Taxonomy" id="151549"/>
    <lineage>
        <taxon>Eukaryota</taxon>
        <taxon>Metazoa</taxon>
        <taxon>Ecdysozoa</taxon>
        <taxon>Arthropoda</taxon>
        <taxon>Hexapoda</taxon>
        <taxon>Insecta</taxon>
        <taxon>Pterygota</taxon>
        <taxon>Neoptera</taxon>
        <taxon>Endopterygota</taxon>
        <taxon>Lepidoptera</taxon>
        <taxon>Glossata</taxon>
        <taxon>Ditrysia</taxon>
        <taxon>Tineoidea</taxon>
        <taxon>Psychidae</taxon>
        <taxon>Oiketicinae</taxon>
        <taxon>Eumeta</taxon>
    </lineage>
</organism>
<evidence type="ECO:0000313" key="3">
    <source>
        <dbReference type="Proteomes" id="UP000299102"/>
    </source>
</evidence>
<protein>
    <submittedName>
        <fullName evidence="2">Uncharacterized protein</fullName>
    </submittedName>
</protein>
<feature type="compositionally biased region" description="Basic and acidic residues" evidence="1">
    <location>
        <begin position="244"/>
        <end position="271"/>
    </location>
</feature>
<name>A0A4C1T6J5_EUMVA</name>
<feature type="compositionally biased region" description="Polar residues" evidence="1">
    <location>
        <begin position="1"/>
        <end position="16"/>
    </location>
</feature>
<feature type="non-terminal residue" evidence="2">
    <location>
        <position position="1"/>
    </location>
</feature>
<reference evidence="2 3" key="1">
    <citation type="journal article" date="2019" name="Commun. Biol.">
        <title>The bagworm genome reveals a unique fibroin gene that provides high tensile strength.</title>
        <authorList>
            <person name="Kono N."/>
            <person name="Nakamura H."/>
            <person name="Ohtoshi R."/>
            <person name="Tomita M."/>
            <person name="Numata K."/>
            <person name="Arakawa K."/>
        </authorList>
    </citation>
    <scope>NUCLEOTIDE SEQUENCE [LARGE SCALE GENOMIC DNA]</scope>
</reference>